<evidence type="ECO:0000313" key="6">
    <source>
        <dbReference type="Proteomes" id="UP000243807"/>
    </source>
</evidence>
<dbReference type="SMART" id="SM00411">
    <property type="entry name" value="BHL"/>
    <property type="match status" value="1"/>
</dbReference>
<keyword evidence="2" id="KW-0238">DNA-binding</keyword>
<accession>A0A1P8UFF4</accession>
<evidence type="ECO:0000256" key="4">
    <source>
        <dbReference type="SAM" id="MobiDB-lite"/>
    </source>
</evidence>
<evidence type="ECO:0000256" key="2">
    <source>
        <dbReference type="ARBA" id="ARBA00023125"/>
    </source>
</evidence>
<dbReference type="GO" id="GO:0030527">
    <property type="term" value="F:structural constituent of chromatin"/>
    <property type="evidence" value="ECO:0007669"/>
    <property type="project" value="InterPro"/>
</dbReference>
<dbReference type="CDD" id="cd13836">
    <property type="entry name" value="IHF_B"/>
    <property type="match status" value="1"/>
</dbReference>
<dbReference type="GO" id="GO:0005829">
    <property type="term" value="C:cytosol"/>
    <property type="evidence" value="ECO:0007669"/>
    <property type="project" value="TreeGrafter"/>
</dbReference>
<sequence>MTRRELIKRLHEAFYPQYTQADVEQLVSILLEHMSQTLAADDRIEIRGFGSFRLRHLPLRPARNPRTGERVMAPASASPRFKPGKELARRVNAGSKLTTGRDPVRDKPRRSGRGRIARTA</sequence>
<feature type="compositionally biased region" description="Basic residues" evidence="4">
    <location>
        <begin position="107"/>
        <end position="120"/>
    </location>
</feature>
<comment type="similarity">
    <text evidence="1 3">Belongs to the bacterial histone-like protein family.</text>
</comment>
<dbReference type="Proteomes" id="UP000243807">
    <property type="component" value="Chromosome"/>
</dbReference>
<organism evidence="5 6">
    <name type="scientific">Acidihalobacter ferrooxydans</name>
    <dbReference type="NCBI Taxonomy" id="1765967"/>
    <lineage>
        <taxon>Bacteria</taxon>
        <taxon>Pseudomonadati</taxon>
        <taxon>Pseudomonadota</taxon>
        <taxon>Gammaproteobacteria</taxon>
        <taxon>Chromatiales</taxon>
        <taxon>Ectothiorhodospiraceae</taxon>
        <taxon>Acidihalobacter</taxon>
    </lineage>
</organism>
<dbReference type="OrthoDB" id="9804203at2"/>
<dbReference type="KEGG" id="afy:BW247_05230"/>
<dbReference type="InterPro" id="IPR010992">
    <property type="entry name" value="IHF-like_DNA-bd_dom_sf"/>
</dbReference>
<dbReference type="PRINTS" id="PR01727">
    <property type="entry name" value="DNABINDINGHU"/>
</dbReference>
<keyword evidence="6" id="KW-1185">Reference proteome</keyword>
<evidence type="ECO:0000256" key="3">
    <source>
        <dbReference type="RuleBase" id="RU003939"/>
    </source>
</evidence>
<dbReference type="STRING" id="1765967.BW247_05230"/>
<dbReference type="AlphaFoldDB" id="A0A1P8UFF4"/>
<proteinExistence type="inferred from homology"/>
<dbReference type="InterPro" id="IPR000119">
    <property type="entry name" value="Hist_DNA-bd"/>
</dbReference>
<dbReference type="PANTHER" id="PTHR33175">
    <property type="entry name" value="DNA-BINDING PROTEIN HU"/>
    <property type="match status" value="1"/>
</dbReference>
<dbReference type="RefSeq" id="WP_076836226.1">
    <property type="nucleotide sequence ID" value="NZ_CP019434.1"/>
</dbReference>
<feature type="region of interest" description="Disordered" evidence="4">
    <location>
        <begin position="60"/>
        <end position="120"/>
    </location>
</feature>
<gene>
    <name evidence="5" type="ORF">BW247_05230</name>
</gene>
<protein>
    <recommendedName>
        <fullName evidence="7">Integration host factor subunit beta</fullName>
    </recommendedName>
</protein>
<evidence type="ECO:0000256" key="1">
    <source>
        <dbReference type="ARBA" id="ARBA00010529"/>
    </source>
</evidence>
<name>A0A1P8UFF4_9GAMM</name>
<dbReference type="Pfam" id="PF00216">
    <property type="entry name" value="Bac_DNA_binding"/>
    <property type="match status" value="1"/>
</dbReference>
<dbReference type="SUPFAM" id="SSF47729">
    <property type="entry name" value="IHF-like DNA-binding proteins"/>
    <property type="match status" value="1"/>
</dbReference>
<evidence type="ECO:0008006" key="7">
    <source>
        <dbReference type="Google" id="ProtNLM"/>
    </source>
</evidence>
<dbReference type="PANTHER" id="PTHR33175:SF5">
    <property type="entry name" value="INTEGRATION HOST FACTOR SUBUNIT BETA"/>
    <property type="match status" value="1"/>
</dbReference>
<evidence type="ECO:0000313" key="5">
    <source>
        <dbReference type="EMBL" id="APZ42572.1"/>
    </source>
</evidence>
<dbReference type="Gene3D" id="4.10.520.10">
    <property type="entry name" value="IHF-like DNA-binding proteins"/>
    <property type="match status" value="1"/>
</dbReference>
<dbReference type="EMBL" id="CP019434">
    <property type="protein sequence ID" value="APZ42572.1"/>
    <property type="molecule type" value="Genomic_DNA"/>
</dbReference>
<reference evidence="5 6" key="1">
    <citation type="submission" date="2017-01" db="EMBL/GenBank/DDBJ databases">
        <title>Draft sequence of Acidihalobacter ferrooxidans strain DSM 14175 (strain V8).</title>
        <authorList>
            <person name="Khaleque H.N."/>
            <person name="Ramsay J.P."/>
            <person name="Murphy R.J.T."/>
            <person name="Kaksonen A.H."/>
            <person name="Boxall N.J."/>
            <person name="Watkin E.L.J."/>
        </authorList>
    </citation>
    <scope>NUCLEOTIDE SEQUENCE [LARGE SCALE GENOMIC DNA]</scope>
    <source>
        <strain evidence="5 6">V8</strain>
    </source>
</reference>
<dbReference type="GO" id="GO:0003677">
    <property type="term" value="F:DNA binding"/>
    <property type="evidence" value="ECO:0007669"/>
    <property type="project" value="UniProtKB-KW"/>
</dbReference>